<keyword evidence="3" id="KW-1003">Cell membrane</keyword>
<evidence type="ECO:0000256" key="3">
    <source>
        <dbReference type="ARBA" id="ARBA00022475"/>
    </source>
</evidence>
<dbReference type="InterPro" id="IPR036259">
    <property type="entry name" value="MFS_trans_sf"/>
</dbReference>
<dbReference type="AlphaFoldDB" id="A0A7T7P0H3"/>
<evidence type="ECO:0000313" key="9">
    <source>
        <dbReference type="Proteomes" id="UP000595859"/>
    </source>
</evidence>
<dbReference type="PANTHER" id="PTHR43266">
    <property type="entry name" value="MACROLIDE-EFFLUX PROTEIN"/>
    <property type="match status" value="1"/>
</dbReference>
<name>A0A7T7P0H3_STAPS</name>
<feature type="transmembrane region" description="Helical" evidence="7">
    <location>
        <begin position="9"/>
        <end position="31"/>
    </location>
</feature>
<organism evidence="8 9">
    <name type="scientific">Staphylococcus pseudintermedius</name>
    <dbReference type="NCBI Taxonomy" id="283734"/>
    <lineage>
        <taxon>Bacteria</taxon>
        <taxon>Bacillati</taxon>
        <taxon>Bacillota</taxon>
        <taxon>Bacilli</taxon>
        <taxon>Bacillales</taxon>
        <taxon>Staphylococcaceae</taxon>
        <taxon>Staphylococcus</taxon>
        <taxon>Staphylococcus intermedius group</taxon>
    </lineage>
</organism>
<feature type="transmembrane region" description="Helical" evidence="7">
    <location>
        <begin position="368"/>
        <end position="388"/>
    </location>
</feature>
<evidence type="ECO:0000256" key="6">
    <source>
        <dbReference type="ARBA" id="ARBA00023136"/>
    </source>
</evidence>
<feature type="transmembrane region" description="Helical" evidence="7">
    <location>
        <begin position="210"/>
        <end position="233"/>
    </location>
</feature>
<evidence type="ECO:0000256" key="7">
    <source>
        <dbReference type="SAM" id="Phobius"/>
    </source>
</evidence>
<feature type="transmembrane region" description="Helical" evidence="7">
    <location>
        <begin position="340"/>
        <end position="362"/>
    </location>
</feature>
<keyword evidence="6 7" id="KW-0472">Membrane</keyword>
<dbReference type="GO" id="GO:0022857">
    <property type="term" value="F:transmembrane transporter activity"/>
    <property type="evidence" value="ECO:0007669"/>
    <property type="project" value="InterPro"/>
</dbReference>
<feature type="transmembrane region" description="Helical" evidence="7">
    <location>
        <begin position="300"/>
        <end position="319"/>
    </location>
</feature>
<dbReference type="InterPro" id="IPR011701">
    <property type="entry name" value="MFS"/>
</dbReference>
<dbReference type="Proteomes" id="UP000595859">
    <property type="component" value="Chromosome"/>
</dbReference>
<comment type="subcellular location">
    <subcellularLocation>
        <location evidence="1">Cell membrane</location>
        <topology evidence="1">Multi-pass membrane protein</topology>
    </subcellularLocation>
</comment>
<keyword evidence="2" id="KW-0813">Transport</keyword>
<evidence type="ECO:0000256" key="1">
    <source>
        <dbReference type="ARBA" id="ARBA00004651"/>
    </source>
</evidence>
<dbReference type="Gene3D" id="1.20.1250.20">
    <property type="entry name" value="MFS general substrate transporter like domains"/>
    <property type="match status" value="1"/>
</dbReference>
<feature type="transmembrane region" description="Helical" evidence="7">
    <location>
        <begin position="135"/>
        <end position="155"/>
    </location>
</feature>
<keyword evidence="5 7" id="KW-1133">Transmembrane helix</keyword>
<accession>A0A7T7P0H3</accession>
<dbReference type="GO" id="GO:0005886">
    <property type="term" value="C:plasma membrane"/>
    <property type="evidence" value="ECO:0007669"/>
    <property type="project" value="UniProtKB-SubCell"/>
</dbReference>
<dbReference type="EMBL" id="CP066884">
    <property type="protein sequence ID" value="QQM98747.1"/>
    <property type="molecule type" value="Genomic_DNA"/>
</dbReference>
<feature type="transmembrane region" description="Helical" evidence="7">
    <location>
        <begin position="276"/>
        <end position="294"/>
    </location>
</feature>
<dbReference type="CDD" id="cd06173">
    <property type="entry name" value="MFS_MefA_like"/>
    <property type="match status" value="1"/>
</dbReference>
<dbReference type="RefSeq" id="WP_200361184.1">
    <property type="nucleotide sequence ID" value="NZ_CP066884.1"/>
</dbReference>
<feature type="transmembrane region" description="Helical" evidence="7">
    <location>
        <begin position="94"/>
        <end position="114"/>
    </location>
</feature>
<reference evidence="8 9" key="1">
    <citation type="submission" date="2020-12" db="EMBL/GenBank/DDBJ databases">
        <title>Whole genome sequencing and de novo assembly of Staphylococcus pseudintermedius: a novel pangenome approach to unravel pathogenesis of canine pyoderma.</title>
        <authorList>
            <person name="Ferrer L."/>
            <person name="Perez D."/>
            <person name="Fonticoba R."/>
            <person name="Vines J."/>
            <person name="Fabregas N."/>
            <person name="Madronero S."/>
            <person name="Meroni G."/>
            <person name="Martino P."/>
            <person name="Martinez S."/>
            <person name="Cusco A."/>
            <person name="Migura L."/>
            <person name="Francino O."/>
        </authorList>
    </citation>
    <scope>NUCLEOTIDE SEQUENCE [LARGE SCALE GENOMIC DNA]</scope>
    <source>
        <strain evidence="8 9">HSP080</strain>
    </source>
</reference>
<dbReference type="SUPFAM" id="SSF103473">
    <property type="entry name" value="MFS general substrate transporter"/>
    <property type="match status" value="1"/>
</dbReference>
<dbReference type="PANTHER" id="PTHR43266:SF2">
    <property type="entry name" value="MAJOR FACILITATOR SUPERFAMILY (MFS) PROFILE DOMAIN-CONTAINING PROTEIN"/>
    <property type="match status" value="1"/>
</dbReference>
<evidence type="ECO:0000313" key="8">
    <source>
        <dbReference type="EMBL" id="QQM98747.1"/>
    </source>
</evidence>
<feature type="transmembrane region" description="Helical" evidence="7">
    <location>
        <begin position="161"/>
        <end position="181"/>
    </location>
</feature>
<gene>
    <name evidence="8" type="ORF">JGZ15_03605</name>
</gene>
<evidence type="ECO:0000256" key="5">
    <source>
        <dbReference type="ARBA" id="ARBA00022989"/>
    </source>
</evidence>
<feature type="transmembrane region" description="Helical" evidence="7">
    <location>
        <begin position="70"/>
        <end position="88"/>
    </location>
</feature>
<feature type="transmembrane region" description="Helical" evidence="7">
    <location>
        <begin position="37"/>
        <end position="58"/>
    </location>
</feature>
<dbReference type="PROSITE" id="PS51257">
    <property type="entry name" value="PROKAR_LIPOPROTEIN"/>
    <property type="match status" value="1"/>
</dbReference>
<evidence type="ECO:0000256" key="4">
    <source>
        <dbReference type="ARBA" id="ARBA00022692"/>
    </source>
</evidence>
<evidence type="ECO:0000256" key="2">
    <source>
        <dbReference type="ARBA" id="ARBA00022448"/>
    </source>
</evidence>
<sequence length="394" mass="43972">MTCNAYKLIIFGFISTIGSSVFSFACAFHILKNTENSYLYSIYLTLIVITTILSTPISGVFIDSVNNKRLILYSQLSSVVALIIFSLLYDDNVYMIICLGLLLTVPDGINSVIIQKNLQRIVTDNLERVISIRQTVSTLTSFVSPIIGGIVIAFIPPQVIGMMNMLTEAISIILIQSLPIINHQQMKSQFVHSFKEGVQYLVKKKEIMTFLVCAMLNNFLVNVIVVGVPIIAIQQLHLKSTQFGMIESGYTIALFLVSFVMSIYPVKRGVTLFYKIGILIEIVTLFSLGVFLLYPHQNLTSFIFLIATYMLIGVSLPIINTPYGVYLQKAVEDEYKGRVFSLNSSIAQAIIPVSLSFFGFILNDNAAQVFMIDAILMLVVLTGFSIAMRKYQFD</sequence>
<feature type="transmembrane region" description="Helical" evidence="7">
    <location>
        <begin position="245"/>
        <end position="264"/>
    </location>
</feature>
<dbReference type="Pfam" id="PF07690">
    <property type="entry name" value="MFS_1"/>
    <property type="match status" value="1"/>
</dbReference>
<proteinExistence type="predicted"/>
<keyword evidence="4 7" id="KW-0812">Transmembrane</keyword>
<protein>
    <submittedName>
        <fullName evidence="8">MFS transporter</fullName>
    </submittedName>
</protein>